<reference evidence="8" key="1">
    <citation type="submission" date="2022-11" db="UniProtKB">
        <authorList>
            <consortium name="WormBaseParasite"/>
        </authorList>
    </citation>
    <scope>IDENTIFICATION</scope>
</reference>
<dbReference type="Gene3D" id="3.30.40.10">
    <property type="entry name" value="Zinc/RING finger domain, C3HC4 (zinc finger)"/>
    <property type="match status" value="1"/>
</dbReference>
<organism evidence="7 8">
    <name type="scientific">Globodera rostochiensis</name>
    <name type="common">Golden nematode worm</name>
    <name type="synonym">Heterodera rostochiensis</name>
    <dbReference type="NCBI Taxonomy" id="31243"/>
    <lineage>
        <taxon>Eukaryota</taxon>
        <taxon>Metazoa</taxon>
        <taxon>Ecdysozoa</taxon>
        <taxon>Nematoda</taxon>
        <taxon>Chromadorea</taxon>
        <taxon>Rhabditida</taxon>
        <taxon>Tylenchina</taxon>
        <taxon>Tylenchomorpha</taxon>
        <taxon>Tylenchoidea</taxon>
        <taxon>Heteroderidae</taxon>
        <taxon>Heteroderinae</taxon>
        <taxon>Globodera</taxon>
    </lineage>
</organism>
<keyword evidence="3" id="KW-0862">Zinc</keyword>
<dbReference type="PROSITE" id="PS50089">
    <property type="entry name" value="ZF_RING_2"/>
    <property type="match status" value="1"/>
</dbReference>
<dbReference type="Pfam" id="PF13920">
    <property type="entry name" value="zf-C3HC4_3"/>
    <property type="match status" value="1"/>
</dbReference>
<accession>A0A914GW58</accession>
<sequence length="268" mass="31021">MKFKICGKLVDLQPNFMNAAKENCTPKSVSRKVKKFLFWKCDQLDFCFIVYEGRFQVLYLVSKYEITALSYNITKTVEMGQKESRNAVVNWALIKREELDDKIQELNKKCANCFEESSLNMLFVMKSSDEKGLLWQRSARIHCFTVLDEKIYRKTYNLYQFLKFYESFIQVLEASEASNDQKTSENGHNLLNLSIYNDSCCGCTEDGKCIICFDSRPDSVLPCAHAYCSQCIDAFHAVDQNCCPLCRYPLKRHGQDEAWETGSDSEID</sequence>
<dbReference type="WBParaSite" id="Gr19_v10_g11321.t2">
    <property type="protein sequence ID" value="Gr19_v10_g11321.t2"/>
    <property type="gene ID" value="Gr19_v10_g11321"/>
</dbReference>
<evidence type="ECO:0000256" key="5">
    <source>
        <dbReference type="SAM" id="Coils"/>
    </source>
</evidence>
<keyword evidence="5" id="KW-0175">Coiled coil</keyword>
<dbReference type="AlphaFoldDB" id="A0A914GW58"/>
<dbReference type="SUPFAM" id="SSF57850">
    <property type="entry name" value="RING/U-box"/>
    <property type="match status" value="1"/>
</dbReference>
<evidence type="ECO:0000256" key="3">
    <source>
        <dbReference type="ARBA" id="ARBA00022833"/>
    </source>
</evidence>
<evidence type="ECO:0000256" key="2">
    <source>
        <dbReference type="ARBA" id="ARBA00022771"/>
    </source>
</evidence>
<dbReference type="SMART" id="SM00184">
    <property type="entry name" value="RING"/>
    <property type="match status" value="1"/>
</dbReference>
<feature type="domain" description="RING-type" evidence="6">
    <location>
        <begin position="209"/>
        <end position="247"/>
    </location>
</feature>
<dbReference type="InterPro" id="IPR013083">
    <property type="entry name" value="Znf_RING/FYVE/PHD"/>
</dbReference>
<dbReference type="GO" id="GO:0008270">
    <property type="term" value="F:zinc ion binding"/>
    <property type="evidence" value="ECO:0007669"/>
    <property type="project" value="UniProtKB-KW"/>
</dbReference>
<dbReference type="InterPro" id="IPR017907">
    <property type="entry name" value="Znf_RING_CS"/>
</dbReference>
<evidence type="ECO:0000256" key="4">
    <source>
        <dbReference type="PROSITE-ProRule" id="PRU00175"/>
    </source>
</evidence>
<dbReference type="InterPro" id="IPR001841">
    <property type="entry name" value="Znf_RING"/>
</dbReference>
<protein>
    <submittedName>
        <fullName evidence="8">RING-type domain-containing protein</fullName>
    </submittedName>
</protein>
<evidence type="ECO:0000313" key="8">
    <source>
        <dbReference type="WBParaSite" id="Gr19_v10_g11321.t2"/>
    </source>
</evidence>
<dbReference type="Proteomes" id="UP000887572">
    <property type="component" value="Unplaced"/>
</dbReference>
<keyword evidence="7" id="KW-1185">Reference proteome</keyword>
<evidence type="ECO:0000256" key="1">
    <source>
        <dbReference type="ARBA" id="ARBA00022723"/>
    </source>
</evidence>
<evidence type="ECO:0000259" key="6">
    <source>
        <dbReference type="PROSITE" id="PS50089"/>
    </source>
</evidence>
<proteinExistence type="predicted"/>
<feature type="coiled-coil region" evidence="5">
    <location>
        <begin position="89"/>
        <end position="116"/>
    </location>
</feature>
<evidence type="ECO:0000313" key="7">
    <source>
        <dbReference type="Proteomes" id="UP000887572"/>
    </source>
</evidence>
<name>A0A914GW58_GLORO</name>
<dbReference type="PROSITE" id="PS00518">
    <property type="entry name" value="ZF_RING_1"/>
    <property type="match status" value="1"/>
</dbReference>
<keyword evidence="1" id="KW-0479">Metal-binding</keyword>
<keyword evidence="2 4" id="KW-0863">Zinc-finger</keyword>